<sequence>MFNLRRQAALWLLMGWCGLGLPATGQRVAKYGADFLAGGVGGRALGMGGAYVALATDVDATYWNPAGLSALAYPEVAYMHAERFAGIVSFDYAALAWPLSATSTLGMAVFRSGVNDIKNTLNAWDPVRNRPRPQAESFIETFSAADYAFYFSYARLLGEDLALGVSAKVVRRTIGDFAEAWGYSVDAGARYRLGRFWLGVTVQDLSTMLQSWSINPEAFALETINPETGQPYTFEEAFGQELPKGGTYLVLPVLRLGTAYEQPLGLHRLVVAADVDVAFDGQRAYAVNVGDVSLHPRLGAEFWYRDVVALRAGINRLAYSERFGLELTPTVGAGVRLRHLTIDYSFGDFAGLASELGFAHRLAVRFVLARERWHRPDV</sequence>
<accession>A0A1M6PZ30</accession>
<proteinExistence type="predicted"/>
<dbReference type="STRING" id="633813.SAMN04488087_0395"/>
<dbReference type="AlphaFoldDB" id="A0A1M6PZ30"/>
<feature type="signal peptide" evidence="1">
    <location>
        <begin position="1"/>
        <end position="25"/>
    </location>
</feature>
<dbReference type="NCBIfam" id="NF033709">
    <property type="entry name" value="PorV_fam"/>
    <property type="match status" value="1"/>
</dbReference>
<keyword evidence="3" id="KW-1185">Reference proteome</keyword>
<dbReference type="Proteomes" id="UP000185812">
    <property type="component" value="Unassembled WGS sequence"/>
</dbReference>
<name>A0A1M6PZ30_9BACT</name>
<dbReference type="EMBL" id="FRAU01000001">
    <property type="protein sequence ID" value="SHK13214.1"/>
    <property type="molecule type" value="Genomic_DNA"/>
</dbReference>
<keyword evidence="1" id="KW-0732">Signal</keyword>
<organism evidence="2 3">
    <name type="scientific">Rhodothermus profundi</name>
    <dbReference type="NCBI Taxonomy" id="633813"/>
    <lineage>
        <taxon>Bacteria</taxon>
        <taxon>Pseudomonadati</taxon>
        <taxon>Rhodothermota</taxon>
        <taxon>Rhodothermia</taxon>
        <taxon>Rhodothermales</taxon>
        <taxon>Rhodothermaceae</taxon>
        <taxon>Rhodothermus</taxon>
    </lineage>
</organism>
<reference evidence="3" key="1">
    <citation type="submission" date="2016-11" db="EMBL/GenBank/DDBJ databases">
        <authorList>
            <person name="Varghese N."/>
            <person name="Submissions S."/>
        </authorList>
    </citation>
    <scope>NUCLEOTIDE SEQUENCE [LARGE SCALE GENOMIC DNA]</scope>
    <source>
        <strain evidence="3">DSM 22212</strain>
    </source>
</reference>
<feature type="chain" id="PRO_5012635753" description="Long-chain fatty acid transport protein" evidence="1">
    <location>
        <begin position="26"/>
        <end position="378"/>
    </location>
</feature>
<protein>
    <recommendedName>
        <fullName evidence="4">Long-chain fatty acid transport protein</fullName>
    </recommendedName>
</protein>
<evidence type="ECO:0000313" key="3">
    <source>
        <dbReference type="Proteomes" id="UP000185812"/>
    </source>
</evidence>
<dbReference type="SUPFAM" id="SSF56935">
    <property type="entry name" value="Porins"/>
    <property type="match status" value="1"/>
</dbReference>
<evidence type="ECO:0000256" key="1">
    <source>
        <dbReference type="SAM" id="SignalP"/>
    </source>
</evidence>
<dbReference type="OrthoDB" id="9808507at2"/>
<evidence type="ECO:0008006" key="4">
    <source>
        <dbReference type="Google" id="ProtNLM"/>
    </source>
</evidence>
<evidence type="ECO:0000313" key="2">
    <source>
        <dbReference type="EMBL" id="SHK13214.1"/>
    </source>
</evidence>
<dbReference type="Gene3D" id="2.40.160.60">
    <property type="entry name" value="Outer membrane protein transport protein (OMPP1/FadL/TodX)"/>
    <property type="match status" value="1"/>
</dbReference>
<gene>
    <name evidence="2" type="ORF">SAMN04488087_0395</name>
</gene>